<feature type="signal peptide" evidence="1">
    <location>
        <begin position="1"/>
        <end position="22"/>
    </location>
</feature>
<comment type="caution">
    <text evidence="2">The sequence shown here is derived from an EMBL/GenBank/DDBJ whole genome shotgun (WGS) entry which is preliminary data.</text>
</comment>
<dbReference type="Proteomes" id="UP000554482">
    <property type="component" value="Unassembled WGS sequence"/>
</dbReference>
<reference evidence="2 3" key="1">
    <citation type="submission" date="2020-06" db="EMBL/GenBank/DDBJ databases">
        <title>Transcriptomic and genomic resources for Thalictrum thalictroides and T. hernandezii: Facilitating candidate gene discovery in an emerging model plant lineage.</title>
        <authorList>
            <person name="Arias T."/>
            <person name="Riano-Pachon D.M."/>
            <person name="Di Stilio V.S."/>
        </authorList>
    </citation>
    <scope>NUCLEOTIDE SEQUENCE [LARGE SCALE GENOMIC DNA]</scope>
    <source>
        <strain evidence="3">cv. WT478/WT964</strain>
        <tissue evidence="2">Leaves</tissue>
    </source>
</reference>
<dbReference type="OrthoDB" id="1279545at2759"/>
<protein>
    <submittedName>
        <fullName evidence="2">Uncharacterized protein</fullName>
    </submittedName>
</protein>
<name>A0A7J6WKD2_THATH</name>
<keyword evidence="3" id="KW-1185">Reference proteome</keyword>
<evidence type="ECO:0000256" key="1">
    <source>
        <dbReference type="SAM" id="SignalP"/>
    </source>
</evidence>
<dbReference type="EMBL" id="JABWDY010014783">
    <property type="protein sequence ID" value="KAF5197357.1"/>
    <property type="molecule type" value="Genomic_DNA"/>
</dbReference>
<proteinExistence type="predicted"/>
<gene>
    <name evidence="2" type="ORF">FRX31_013060</name>
</gene>
<dbReference type="Gene3D" id="1.25.40.420">
    <property type="match status" value="1"/>
</dbReference>
<organism evidence="2 3">
    <name type="scientific">Thalictrum thalictroides</name>
    <name type="common">Rue-anemone</name>
    <name type="synonym">Anemone thalictroides</name>
    <dbReference type="NCBI Taxonomy" id="46969"/>
    <lineage>
        <taxon>Eukaryota</taxon>
        <taxon>Viridiplantae</taxon>
        <taxon>Streptophyta</taxon>
        <taxon>Embryophyta</taxon>
        <taxon>Tracheophyta</taxon>
        <taxon>Spermatophyta</taxon>
        <taxon>Magnoliopsida</taxon>
        <taxon>Ranunculales</taxon>
        <taxon>Ranunculaceae</taxon>
        <taxon>Thalictroideae</taxon>
        <taxon>Thalictrum</taxon>
    </lineage>
</organism>
<dbReference type="AlphaFoldDB" id="A0A7J6WKD2"/>
<dbReference type="PANTHER" id="PTHR46287">
    <property type="entry name" value="BTB/POZ AND TAZ DOMAIN-CONTAINING PROTEIN 3-RELATED"/>
    <property type="match status" value="1"/>
</dbReference>
<dbReference type="PANTHER" id="PTHR46287:SF11">
    <property type="entry name" value="BTB_POZ AND TAZ DOMAIN-CONTAINING PROTEIN 4"/>
    <property type="match status" value="1"/>
</dbReference>
<sequence length="78" mass="8868">MNDYVFVLLVLSHVFMVPSSDTISLLWDAPCFNIFCLHLILKNFKAVSVAEGWEVMKKSHSKLGIELVESVSEVDLRK</sequence>
<evidence type="ECO:0000313" key="3">
    <source>
        <dbReference type="Proteomes" id="UP000554482"/>
    </source>
</evidence>
<keyword evidence="1" id="KW-0732">Signal</keyword>
<accession>A0A7J6WKD2</accession>
<feature type="chain" id="PRO_5029592606" evidence="1">
    <location>
        <begin position="23"/>
        <end position="78"/>
    </location>
</feature>
<dbReference type="InterPro" id="IPR044513">
    <property type="entry name" value="BT1/2/3/4/5"/>
</dbReference>
<evidence type="ECO:0000313" key="2">
    <source>
        <dbReference type="EMBL" id="KAF5197357.1"/>
    </source>
</evidence>